<reference evidence="4" key="1">
    <citation type="journal article" date="2019" name="Int. J. Syst. Evol. Microbiol.">
        <title>The Global Catalogue of Microorganisms (GCM) 10K type strain sequencing project: providing services to taxonomists for standard genome sequencing and annotation.</title>
        <authorList>
            <consortium name="The Broad Institute Genomics Platform"/>
            <consortium name="The Broad Institute Genome Sequencing Center for Infectious Disease"/>
            <person name="Wu L."/>
            <person name="Ma J."/>
        </authorList>
    </citation>
    <scope>NUCLEOTIDE SEQUENCE [LARGE SCALE GENOMIC DNA]</scope>
    <source>
        <strain evidence="4">CGMCC 1.15959</strain>
    </source>
</reference>
<dbReference type="SUPFAM" id="SSF53649">
    <property type="entry name" value="Alkaline phosphatase-like"/>
    <property type="match status" value="1"/>
</dbReference>
<sequence length="666" mass="70831">MATSALNLPRSAATAPVWRDRLLALVPFAVVIAVSAIELLLADRKFGLFSGGFGMSRAVDTPAELGVFALGYAAAQALAGLAGWALARRMTRGMPGWTPAFVFTSLNGALFLAVLAAQYQLASYFSDAVGFALLKQLGGGSFVDALLFGLSEIGVAVLGLAGLGAAAWIAWHVLARLLPPDLPRPRGASRRLWLAVAAAFCALALAIPRGGSDAAYGLNRTLAWGAITGFLDLATDIDRDGYGLFGIQHDDAPLDPARHPLALDVPGNGVDEDGYGGDLRLVPLTAPLGAQVFTGRRPNVVVVVFESTRGDVLGRRVNGKPVAPNLEALAAEGSVARPAYSHVGFTTESLKSLFSGQLAPRKGDPSLLRDLKASGYRIGIFSGQPEDFGGISETVGERETADVYVDAETLREKRAFDFAAQGSLLVDESHLLAAFDRTLGREDWGARSHFAYFNFQSAHFPYNHPGIAARLTGDPLPRGEISAANARRVRETYWNAVANADHWLGELVARLKAKGVWGDTILVVSGDHGEELFEGGFLGHGHVINPEQFQTLLVASRPGVLPPGPIGMADYRAIISGAIRAARPPRVEAAPFMHIGPLDTPTAIGLAGPGEELTSLRLDTGEACFVERNRCVRYSALAGADRARVDALVSRWGSERWRDRQRASGH</sequence>
<dbReference type="PANTHER" id="PTHR43751">
    <property type="entry name" value="SULFATASE"/>
    <property type="match status" value="1"/>
</dbReference>
<evidence type="ECO:0000259" key="2">
    <source>
        <dbReference type="Pfam" id="PF00884"/>
    </source>
</evidence>
<dbReference type="EMBL" id="BMKL01000001">
    <property type="protein sequence ID" value="GGD85279.1"/>
    <property type="molecule type" value="Genomic_DNA"/>
</dbReference>
<protein>
    <recommendedName>
        <fullName evidence="2">Sulfatase N-terminal domain-containing protein</fullName>
    </recommendedName>
</protein>
<feature type="transmembrane region" description="Helical" evidence="1">
    <location>
        <begin position="145"/>
        <end position="171"/>
    </location>
</feature>
<feature type="transmembrane region" description="Helical" evidence="1">
    <location>
        <begin position="192"/>
        <end position="211"/>
    </location>
</feature>
<keyword evidence="1" id="KW-1133">Transmembrane helix</keyword>
<gene>
    <name evidence="3" type="ORF">GCM10011515_01210</name>
</gene>
<dbReference type="InterPro" id="IPR000917">
    <property type="entry name" value="Sulfatase_N"/>
</dbReference>
<proteinExistence type="predicted"/>
<organism evidence="3 4">
    <name type="scientific">Tsuneonella deserti</name>
    <dbReference type="NCBI Taxonomy" id="2035528"/>
    <lineage>
        <taxon>Bacteria</taxon>
        <taxon>Pseudomonadati</taxon>
        <taxon>Pseudomonadota</taxon>
        <taxon>Alphaproteobacteria</taxon>
        <taxon>Sphingomonadales</taxon>
        <taxon>Erythrobacteraceae</taxon>
        <taxon>Tsuneonella</taxon>
    </lineage>
</organism>
<keyword evidence="1" id="KW-0472">Membrane</keyword>
<dbReference type="Proteomes" id="UP000619041">
    <property type="component" value="Unassembled WGS sequence"/>
</dbReference>
<evidence type="ECO:0000256" key="1">
    <source>
        <dbReference type="SAM" id="Phobius"/>
    </source>
</evidence>
<accession>A0ABQ1RYQ1</accession>
<evidence type="ECO:0000313" key="3">
    <source>
        <dbReference type="EMBL" id="GGD85279.1"/>
    </source>
</evidence>
<keyword evidence="1" id="KW-0812">Transmembrane</keyword>
<feature type="transmembrane region" description="Helical" evidence="1">
    <location>
        <begin position="65"/>
        <end position="87"/>
    </location>
</feature>
<name>A0ABQ1RYQ1_9SPHN</name>
<dbReference type="Pfam" id="PF00884">
    <property type="entry name" value="Sulfatase"/>
    <property type="match status" value="1"/>
</dbReference>
<dbReference type="InterPro" id="IPR052701">
    <property type="entry name" value="GAG_Ulvan_Degrading_Sulfatases"/>
</dbReference>
<keyword evidence="4" id="KW-1185">Reference proteome</keyword>
<dbReference type="PANTHER" id="PTHR43751:SF3">
    <property type="entry name" value="SULFATASE N-TERMINAL DOMAIN-CONTAINING PROTEIN"/>
    <property type="match status" value="1"/>
</dbReference>
<comment type="caution">
    <text evidence="3">The sequence shown here is derived from an EMBL/GenBank/DDBJ whole genome shotgun (WGS) entry which is preliminary data.</text>
</comment>
<feature type="transmembrane region" description="Helical" evidence="1">
    <location>
        <begin position="99"/>
        <end position="125"/>
    </location>
</feature>
<dbReference type="InterPro" id="IPR017850">
    <property type="entry name" value="Alkaline_phosphatase_core_sf"/>
</dbReference>
<dbReference type="RefSeq" id="WP_188643360.1">
    <property type="nucleotide sequence ID" value="NZ_BMKL01000001.1"/>
</dbReference>
<dbReference type="Gene3D" id="3.40.720.10">
    <property type="entry name" value="Alkaline Phosphatase, subunit A"/>
    <property type="match status" value="1"/>
</dbReference>
<feature type="domain" description="Sulfatase N-terminal" evidence="2">
    <location>
        <begin position="298"/>
        <end position="561"/>
    </location>
</feature>
<evidence type="ECO:0000313" key="4">
    <source>
        <dbReference type="Proteomes" id="UP000619041"/>
    </source>
</evidence>
<feature type="transmembrane region" description="Helical" evidence="1">
    <location>
        <begin position="21"/>
        <end position="42"/>
    </location>
</feature>